<dbReference type="EMBL" id="JAXARY010000029">
    <property type="protein sequence ID" value="MDX8129983.1"/>
    <property type="molecule type" value="Genomic_DNA"/>
</dbReference>
<reference evidence="1 2" key="1">
    <citation type="submission" date="2023-11" db="EMBL/GenBank/DDBJ databases">
        <authorList>
            <person name="Ouyang M.-Y."/>
        </authorList>
    </citation>
    <scope>NUCLEOTIDE SEQUENCE [LARGE SCALE GENOMIC DNA]</scope>
    <source>
        <strain evidence="1 2">OY6</strain>
    </source>
</reference>
<sequence>MFTPSKCSERLKPAGGDAGEIFNLYLQRMAALCQATLGCIRLDPAKTGQ</sequence>
<evidence type="ECO:0000313" key="2">
    <source>
        <dbReference type="Proteomes" id="UP001284537"/>
    </source>
</evidence>
<dbReference type="Proteomes" id="UP001284537">
    <property type="component" value="Unassembled WGS sequence"/>
</dbReference>
<evidence type="ECO:0000313" key="1">
    <source>
        <dbReference type="EMBL" id="MDX8129983.1"/>
    </source>
</evidence>
<gene>
    <name evidence="1" type="ORF">QLH52_22015</name>
</gene>
<name>A0ABU4UKG0_9GAMM</name>
<organism evidence="1 2">
    <name type="scientific">Methylomonas defluvii</name>
    <dbReference type="NCBI Taxonomy" id="3045149"/>
    <lineage>
        <taxon>Bacteria</taxon>
        <taxon>Pseudomonadati</taxon>
        <taxon>Pseudomonadota</taxon>
        <taxon>Gammaproteobacteria</taxon>
        <taxon>Methylococcales</taxon>
        <taxon>Methylococcaceae</taxon>
        <taxon>Methylomonas</taxon>
    </lineage>
</organism>
<dbReference type="RefSeq" id="WP_319962954.1">
    <property type="nucleotide sequence ID" value="NZ_JAXARY010000029.1"/>
</dbReference>
<comment type="caution">
    <text evidence="1">The sequence shown here is derived from an EMBL/GenBank/DDBJ whole genome shotgun (WGS) entry which is preliminary data.</text>
</comment>
<proteinExistence type="predicted"/>
<protein>
    <submittedName>
        <fullName evidence="1">Uncharacterized protein</fullName>
    </submittedName>
</protein>
<keyword evidence="2" id="KW-1185">Reference proteome</keyword>
<accession>A0ABU4UKG0</accession>